<dbReference type="Pfam" id="PF05437">
    <property type="entry name" value="AzlD"/>
    <property type="match status" value="1"/>
</dbReference>
<accession>A0A929QST2</accession>
<keyword evidence="1" id="KW-0812">Transmembrane</keyword>
<feature type="transmembrane region" description="Helical" evidence="1">
    <location>
        <begin position="89"/>
        <end position="107"/>
    </location>
</feature>
<dbReference type="EMBL" id="JABZFV010000037">
    <property type="protein sequence ID" value="MBF0934566.1"/>
    <property type="molecule type" value="Genomic_DNA"/>
</dbReference>
<keyword evidence="1" id="KW-0472">Membrane</keyword>
<dbReference type="Proteomes" id="UP000757900">
    <property type="component" value="Unassembled WGS sequence"/>
</dbReference>
<dbReference type="AlphaFoldDB" id="A0A929QST2"/>
<feature type="transmembrane region" description="Helical" evidence="1">
    <location>
        <begin position="6"/>
        <end position="28"/>
    </location>
</feature>
<dbReference type="RefSeq" id="WP_303824419.1">
    <property type="nucleotide sequence ID" value="NZ_CAMIKC010000031.1"/>
</dbReference>
<evidence type="ECO:0000313" key="2">
    <source>
        <dbReference type="EMBL" id="MBF0934566.1"/>
    </source>
</evidence>
<reference evidence="2" key="1">
    <citation type="submission" date="2020-04" db="EMBL/GenBank/DDBJ databases">
        <title>Deep metagenomics examines the oral microbiome during advanced dental caries in children, revealing novel taxa and co-occurrences with host molecules.</title>
        <authorList>
            <person name="Baker J.L."/>
            <person name="Morton J.T."/>
            <person name="Dinis M."/>
            <person name="Alvarez R."/>
            <person name="Tran N.C."/>
            <person name="Knight R."/>
            <person name="Edlund A."/>
        </authorList>
    </citation>
    <scope>NUCLEOTIDE SEQUENCE</scope>
    <source>
        <strain evidence="2">JCVI_23_bin.16</strain>
    </source>
</reference>
<proteinExistence type="predicted"/>
<feature type="transmembrane region" description="Helical" evidence="1">
    <location>
        <begin position="40"/>
        <end position="58"/>
    </location>
</feature>
<organism evidence="2 3">
    <name type="scientific">Abiotrophia defectiva</name>
    <name type="common">Streptococcus defectivus</name>
    <dbReference type="NCBI Taxonomy" id="46125"/>
    <lineage>
        <taxon>Bacteria</taxon>
        <taxon>Bacillati</taxon>
        <taxon>Bacillota</taxon>
        <taxon>Bacilli</taxon>
        <taxon>Lactobacillales</taxon>
        <taxon>Aerococcaceae</taxon>
        <taxon>Abiotrophia</taxon>
    </lineage>
</organism>
<gene>
    <name evidence="2" type="ORF">HXK00_02840</name>
</gene>
<evidence type="ECO:0000313" key="3">
    <source>
        <dbReference type="Proteomes" id="UP000757900"/>
    </source>
</evidence>
<keyword evidence="1" id="KW-1133">Transmembrane helix</keyword>
<dbReference type="PIRSF" id="PIRSF003203">
    <property type="entry name" value="AzlD"/>
    <property type="match status" value="1"/>
</dbReference>
<sequence length="108" mass="11838">MTSWQQAITLALVVLGTVLTRFLAFWIFPAHKQPPAFVSYLGQVLPTAVMGLLVVYAFRHLSPSLPQDSLLMLGAALTTAVCHLWKRNFLLSIALGTAVYMMGLHLLG</sequence>
<dbReference type="InterPro" id="IPR008407">
    <property type="entry name" value="Brnchd-chn_aa_trnsp_AzlD"/>
</dbReference>
<evidence type="ECO:0000256" key="1">
    <source>
        <dbReference type="SAM" id="Phobius"/>
    </source>
</evidence>
<protein>
    <submittedName>
        <fullName evidence="2">AzlD domain-containing protein</fullName>
    </submittedName>
</protein>
<comment type="caution">
    <text evidence="2">The sequence shown here is derived from an EMBL/GenBank/DDBJ whole genome shotgun (WGS) entry which is preliminary data.</text>
</comment>
<name>A0A929QST2_ABIDE</name>